<dbReference type="EMBL" id="BGZK01000755">
    <property type="protein sequence ID" value="GBP59224.1"/>
    <property type="molecule type" value="Genomic_DNA"/>
</dbReference>
<gene>
    <name evidence="2" type="ORF">EVAR_54659_1</name>
</gene>
<keyword evidence="3" id="KW-1185">Reference proteome</keyword>
<comment type="caution">
    <text evidence="2">The sequence shown here is derived from an EMBL/GenBank/DDBJ whole genome shotgun (WGS) entry which is preliminary data.</text>
</comment>
<feature type="region of interest" description="Disordered" evidence="1">
    <location>
        <begin position="35"/>
        <end position="74"/>
    </location>
</feature>
<protein>
    <submittedName>
        <fullName evidence="2">Uncharacterized protein</fullName>
    </submittedName>
</protein>
<sequence>MIACVAQNKSTRALRSATGGPKHVTADACVARDARRRTGARAGPDARPRGRPAAAGPSGAARLHRCNLPTTDSA</sequence>
<reference evidence="2 3" key="1">
    <citation type="journal article" date="2019" name="Commun. Biol.">
        <title>The bagworm genome reveals a unique fibroin gene that provides high tensile strength.</title>
        <authorList>
            <person name="Kono N."/>
            <person name="Nakamura H."/>
            <person name="Ohtoshi R."/>
            <person name="Tomita M."/>
            <person name="Numata K."/>
            <person name="Arakawa K."/>
        </authorList>
    </citation>
    <scope>NUCLEOTIDE SEQUENCE [LARGE SCALE GENOMIC DNA]</scope>
</reference>
<dbReference type="AlphaFoldDB" id="A0A4C1XA31"/>
<feature type="compositionally biased region" description="Low complexity" evidence="1">
    <location>
        <begin position="40"/>
        <end position="61"/>
    </location>
</feature>
<feature type="region of interest" description="Disordered" evidence="1">
    <location>
        <begin position="1"/>
        <end position="21"/>
    </location>
</feature>
<evidence type="ECO:0000313" key="2">
    <source>
        <dbReference type="EMBL" id="GBP59224.1"/>
    </source>
</evidence>
<accession>A0A4C1XA31</accession>
<evidence type="ECO:0000256" key="1">
    <source>
        <dbReference type="SAM" id="MobiDB-lite"/>
    </source>
</evidence>
<name>A0A4C1XA31_EUMVA</name>
<proteinExistence type="predicted"/>
<evidence type="ECO:0000313" key="3">
    <source>
        <dbReference type="Proteomes" id="UP000299102"/>
    </source>
</evidence>
<organism evidence="2 3">
    <name type="scientific">Eumeta variegata</name>
    <name type="common">Bagworm moth</name>
    <name type="synonym">Eumeta japonica</name>
    <dbReference type="NCBI Taxonomy" id="151549"/>
    <lineage>
        <taxon>Eukaryota</taxon>
        <taxon>Metazoa</taxon>
        <taxon>Ecdysozoa</taxon>
        <taxon>Arthropoda</taxon>
        <taxon>Hexapoda</taxon>
        <taxon>Insecta</taxon>
        <taxon>Pterygota</taxon>
        <taxon>Neoptera</taxon>
        <taxon>Endopterygota</taxon>
        <taxon>Lepidoptera</taxon>
        <taxon>Glossata</taxon>
        <taxon>Ditrysia</taxon>
        <taxon>Tineoidea</taxon>
        <taxon>Psychidae</taxon>
        <taxon>Oiketicinae</taxon>
        <taxon>Eumeta</taxon>
    </lineage>
</organism>
<dbReference type="Proteomes" id="UP000299102">
    <property type="component" value="Unassembled WGS sequence"/>
</dbReference>